<feature type="region of interest" description="Disordered" evidence="1">
    <location>
        <begin position="286"/>
        <end position="335"/>
    </location>
</feature>
<protein>
    <recommendedName>
        <fullName evidence="4">DUF3027 domain-containing protein</fullName>
    </recommendedName>
</protein>
<evidence type="ECO:0008006" key="4">
    <source>
        <dbReference type="Google" id="ProtNLM"/>
    </source>
</evidence>
<feature type="compositionally biased region" description="Basic and acidic residues" evidence="1">
    <location>
        <begin position="115"/>
        <end position="128"/>
    </location>
</feature>
<keyword evidence="3" id="KW-1185">Reference proteome</keyword>
<dbReference type="Proteomes" id="UP000553756">
    <property type="component" value="Unassembled WGS sequence"/>
</dbReference>
<dbReference type="InterPro" id="IPR021391">
    <property type="entry name" value="DUF3027"/>
</dbReference>
<proteinExistence type="predicted"/>
<reference evidence="2 3" key="1">
    <citation type="submission" date="2020-02" db="EMBL/GenBank/DDBJ databases">
        <title>Characterization of phylogenetic diversity of novel bifidobacterial species isolated in Czech ZOOs.</title>
        <authorList>
            <person name="Lugli G.A."/>
            <person name="Vera N.B."/>
            <person name="Ventura M."/>
        </authorList>
    </citation>
    <scope>NUCLEOTIDE SEQUENCE [LARGE SCALE GENOMIC DNA]</scope>
    <source>
        <strain evidence="2 3">DSM 109963</strain>
    </source>
</reference>
<dbReference type="EMBL" id="JAAIIJ010000023">
    <property type="protein sequence ID" value="NMN02557.1"/>
    <property type="molecule type" value="Genomic_DNA"/>
</dbReference>
<dbReference type="RefSeq" id="WP_172146280.1">
    <property type="nucleotide sequence ID" value="NZ_JAAIIJ010000023.1"/>
</dbReference>
<dbReference type="Pfam" id="PF11228">
    <property type="entry name" value="DUF3027"/>
    <property type="match status" value="1"/>
</dbReference>
<evidence type="ECO:0000313" key="3">
    <source>
        <dbReference type="Proteomes" id="UP000553756"/>
    </source>
</evidence>
<comment type="caution">
    <text evidence="2">The sequence shown here is derived from an EMBL/GenBank/DDBJ whole genome shotgun (WGS) entry which is preliminary data.</text>
</comment>
<evidence type="ECO:0000313" key="2">
    <source>
        <dbReference type="EMBL" id="NMN02557.1"/>
    </source>
</evidence>
<sequence length="356" mass="39028">MARSKTPKQLDPRDIARAVAIEVAGEPEQVGDVVETIDLGDCVTDFRLGAHVRGYEGWQWSITLYHDEEAGTWTVNESSLIPTDEALLPPAWVPWKDRLRPEDLAPTDSIGTDPDDPRLEDGFRKTEPVADDAEADDGKSESVAEGAESDDSMPSDAASDDVASDDATEDIVEEFALSRRHVLSPLGRAQATKRWYEGPRGPKALSTKTAEGNLCSTCGFFVPLKGELNLLFGVCANKWSPDDGRVVSLDHGCGEHSEIEPPELSRLWVQSKPTLDDLRIDVVAQQPREERGAVEALEQSDEASEEDIDENTEIDIDSDDVRGNLTEDDDTPELEEVVAIASDEAIEENDDAEDEE</sequence>
<evidence type="ECO:0000256" key="1">
    <source>
        <dbReference type="SAM" id="MobiDB-lite"/>
    </source>
</evidence>
<organism evidence="2 3">
    <name type="scientific">Bifidobacterium panos</name>
    <dbReference type="NCBI Taxonomy" id="2675321"/>
    <lineage>
        <taxon>Bacteria</taxon>
        <taxon>Bacillati</taxon>
        <taxon>Actinomycetota</taxon>
        <taxon>Actinomycetes</taxon>
        <taxon>Bifidobacteriales</taxon>
        <taxon>Bifidobacteriaceae</taxon>
        <taxon>Bifidobacterium</taxon>
    </lineage>
</organism>
<feature type="compositionally biased region" description="Acidic residues" evidence="1">
    <location>
        <begin position="147"/>
        <end position="167"/>
    </location>
</feature>
<name>A0ABX1T0L1_9BIFI</name>
<feature type="compositionally biased region" description="Acidic residues" evidence="1">
    <location>
        <begin position="298"/>
        <end position="318"/>
    </location>
</feature>
<feature type="compositionally biased region" description="Acidic residues" evidence="1">
    <location>
        <begin position="326"/>
        <end position="335"/>
    </location>
</feature>
<gene>
    <name evidence="2" type="ORF">G1C94_1179</name>
</gene>
<feature type="region of interest" description="Disordered" evidence="1">
    <location>
        <begin position="101"/>
        <end position="167"/>
    </location>
</feature>
<accession>A0ABX1T0L1</accession>